<keyword evidence="3" id="KW-0564">Palmitate</keyword>
<dbReference type="SUPFAM" id="SSF141488">
    <property type="entry name" value="YdhA-like"/>
    <property type="match status" value="1"/>
</dbReference>
<feature type="chain" id="PRO_5026344056" evidence="6">
    <location>
        <begin position="29"/>
        <end position="222"/>
    </location>
</feature>
<feature type="domain" description="C-type lysozyme inhibitor" evidence="8">
    <location>
        <begin position="144"/>
        <end position="206"/>
    </location>
</feature>
<dbReference type="Pfam" id="PF09864">
    <property type="entry name" value="MliC"/>
    <property type="match status" value="1"/>
</dbReference>
<dbReference type="RefSeq" id="WP_156574316.1">
    <property type="nucleotide sequence ID" value="NZ_CP046415.1"/>
</dbReference>
<feature type="compositionally biased region" description="Pro residues" evidence="5">
    <location>
        <begin position="212"/>
        <end position="222"/>
    </location>
</feature>
<evidence type="ECO:0000256" key="2">
    <source>
        <dbReference type="ARBA" id="ARBA00023136"/>
    </source>
</evidence>
<dbReference type="AlphaFoldDB" id="A0A6I6CZD6"/>
<gene>
    <name evidence="9" type="ORF">GM160_07630</name>
</gene>
<dbReference type="EMBL" id="CP046415">
    <property type="protein sequence ID" value="QGT78780.1"/>
    <property type="molecule type" value="Genomic_DNA"/>
</dbReference>
<dbReference type="Pfam" id="PF03724">
    <property type="entry name" value="META"/>
    <property type="match status" value="1"/>
</dbReference>
<sequence length="222" mass="24341">MGTPFSSSGLRAIGLGLALGLATAPANAAPTPPTDTHWRLANAVGIQSIDPTITDLVVDSEGNLSGVAGCNQYRRELGDEGYGETIVTRKSCSEAQMKQEAAFLQALEQTRHWDHDGERLLLRDAEGRTLAMMLEPITRTYHFDCQGKAVVFDVIRRGQIRLTVDDQTVLMQREESASGSRYRDEDGAMTFWGKGTEGRLTQGDETRQCQQVPPPDAYPIND</sequence>
<feature type="region of interest" description="Disordered" evidence="5">
    <location>
        <begin position="174"/>
        <end position="222"/>
    </location>
</feature>
<evidence type="ECO:0000259" key="7">
    <source>
        <dbReference type="Pfam" id="PF03724"/>
    </source>
</evidence>
<name>A0A6I6CZD6_9GAMM</name>
<evidence type="ECO:0000259" key="8">
    <source>
        <dbReference type="Pfam" id="PF09864"/>
    </source>
</evidence>
<keyword evidence="4" id="KW-0449">Lipoprotein</keyword>
<accession>A0A6I6CZD6</accession>
<evidence type="ECO:0000256" key="1">
    <source>
        <dbReference type="ARBA" id="ARBA00022729"/>
    </source>
</evidence>
<keyword evidence="1 6" id="KW-0732">Signal</keyword>
<protein>
    <submittedName>
        <fullName evidence="9">META domain-containing protein</fullName>
    </submittedName>
</protein>
<evidence type="ECO:0000313" key="9">
    <source>
        <dbReference type="EMBL" id="QGT78780.1"/>
    </source>
</evidence>
<feature type="signal peptide" evidence="6">
    <location>
        <begin position="1"/>
        <end position="28"/>
    </location>
</feature>
<evidence type="ECO:0000256" key="5">
    <source>
        <dbReference type="SAM" id="MobiDB-lite"/>
    </source>
</evidence>
<dbReference type="KEGG" id="ghl:GM160_07630"/>
<feature type="domain" description="DUF306" evidence="7">
    <location>
        <begin position="34"/>
        <end position="130"/>
    </location>
</feature>
<dbReference type="InterPro" id="IPR036328">
    <property type="entry name" value="MliC_sf"/>
</dbReference>
<dbReference type="InterPro" id="IPR005184">
    <property type="entry name" value="DUF306_Meta_HslJ"/>
</dbReference>
<dbReference type="InterPro" id="IPR018660">
    <property type="entry name" value="MliC"/>
</dbReference>
<dbReference type="Gene3D" id="2.40.128.270">
    <property type="match status" value="1"/>
</dbReference>
<dbReference type="Proteomes" id="UP000427716">
    <property type="component" value="Chromosome"/>
</dbReference>
<evidence type="ECO:0000256" key="4">
    <source>
        <dbReference type="ARBA" id="ARBA00023288"/>
    </source>
</evidence>
<evidence type="ECO:0000313" key="10">
    <source>
        <dbReference type="Proteomes" id="UP000427716"/>
    </source>
</evidence>
<keyword evidence="2" id="KW-0472">Membrane</keyword>
<organism evidence="9 10">
    <name type="scientific">Guyparkeria halophila</name>
    <dbReference type="NCBI Taxonomy" id="47960"/>
    <lineage>
        <taxon>Bacteria</taxon>
        <taxon>Pseudomonadati</taxon>
        <taxon>Pseudomonadota</taxon>
        <taxon>Gammaproteobacteria</taxon>
        <taxon>Chromatiales</taxon>
        <taxon>Thioalkalibacteraceae</taxon>
        <taxon>Guyparkeria</taxon>
    </lineage>
</organism>
<dbReference type="InterPro" id="IPR038670">
    <property type="entry name" value="HslJ-like_sf"/>
</dbReference>
<proteinExistence type="predicted"/>
<evidence type="ECO:0000256" key="6">
    <source>
        <dbReference type="SAM" id="SignalP"/>
    </source>
</evidence>
<evidence type="ECO:0000256" key="3">
    <source>
        <dbReference type="ARBA" id="ARBA00023139"/>
    </source>
</evidence>
<feature type="compositionally biased region" description="Basic and acidic residues" evidence="5">
    <location>
        <begin position="174"/>
        <end position="186"/>
    </location>
</feature>
<keyword evidence="10" id="KW-1185">Reference proteome</keyword>
<reference evidence="9 10" key="1">
    <citation type="submission" date="2019-11" db="EMBL/GenBank/DDBJ databases">
        <authorList>
            <person name="Zhang J."/>
            <person name="Sun C."/>
        </authorList>
    </citation>
    <scope>NUCLEOTIDE SEQUENCE [LARGE SCALE GENOMIC DNA]</scope>
    <source>
        <strain evidence="10">sp2</strain>
    </source>
</reference>
<dbReference type="Gene3D" id="2.40.128.200">
    <property type="match status" value="1"/>
</dbReference>